<organism evidence="1 2">
    <name type="scientific">Nicotiana tabacum</name>
    <name type="common">Common tobacco</name>
    <dbReference type="NCBI Taxonomy" id="4097"/>
    <lineage>
        <taxon>Eukaryota</taxon>
        <taxon>Viridiplantae</taxon>
        <taxon>Streptophyta</taxon>
        <taxon>Embryophyta</taxon>
        <taxon>Tracheophyta</taxon>
        <taxon>Spermatophyta</taxon>
        <taxon>Magnoliopsida</taxon>
        <taxon>eudicotyledons</taxon>
        <taxon>Gunneridae</taxon>
        <taxon>Pentapetalae</taxon>
        <taxon>asterids</taxon>
        <taxon>lamiids</taxon>
        <taxon>Solanales</taxon>
        <taxon>Solanaceae</taxon>
        <taxon>Nicotianoideae</taxon>
        <taxon>Nicotianeae</taxon>
        <taxon>Nicotiana</taxon>
    </lineage>
</organism>
<evidence type="ECO:0000313" key="2">
    <source>
        <dbReference type="RefSeq" id="XP_075080138.1"/>
    </source>
</evidence>
<reference evidence="1" key="1">
    <citation type="journal article" date="2014" name="Nat. Commun.">
        <title>The tobacco genome sequence and its comparison with those of tomato and potato.</title>
        <authorList>
            <person name="Sierro N."/>
            <person name="Battey J.N."/>
            <person name="Ouadi S."/>
            <person name="Bakaher N."/>
            <person name="Bovet L."/>
            <person name="Willig A."/>
            <person name="Goepfert S."/>
            <person name="Peitsch M.C."/>
            <person name="Ivanov N.V."/>
        </authorList>
    </citation>
    <scope>NUCLEOTIDE SEQUENCE [LARGE SCALE GENOMIC DNA]</scope>
</reference>
<name>A0AC58S579_TOBAC</name>
<protein>
    <submittedName>
        <fullName evidence="2">Uncharacterized protein LOC142165497</fullName>
    </submittedName>
</protein>
<gene>
    <name evidence="2" type="primary">LOC142165497</name>
</gene>
<dbReference type="RefSeq" id="XP_075080138.1">
    <property type="nucleotide sequence ID" value="XM_075224037.1"/>
</dbReference>
<reference evidence="2" key="2">
    <citation type="submission" date="2025-08" db="UniProtKB">
        <authorList>
            <consortium name="RefSeq"/>
        </authorList>
    </citation>
    <scope>IDENTIFICATION</scope>
    <source>
        <tissue evidence="2">Leaf</tissue>
    </source>
</reference>
<dbReference type="Proteomes" id="UP000790787">
    <property type="component" value="Chromosome 10"/>
</dbReference>
<accession>A0AC58S579</accession>
<keyword evidence="1" id="KW-1185">Reference proteome</keyword>
<evidence type="ECO:0000313" key="1">
    <source>
        <dbReference type="Proteomes" id="UP000790787"/>
    </source>
</evidence>
<sequence>MKVAKMRMLRWMYGYIRLDKIRNDVIRDKVGVAPIEDRMREARLRWFSHVRRRNTDASVRRCKRLTLEARAYRDRSRPNKRWEEVIRQDMTQLQLIEDITLDKKAWRSRIRVIE</sequence>
<proteinExistence type="predicted"/>